<sequence length="260" mass="28055">MPEGDAVWRAARRLHGALAGAELVGVDLRWPHLPEVELRGRTTLEVVPRGKHILHRVEGGVTIHSHLRMDGSWRTRPTASVTPRVAAAHDIRAIVATQRTAAIGRLLGMLDVVPTAEEHRLVGHVGPDLLGADWDAALAGDHLRAAPDRLLGDALLDQRNLAGLGTMWTAEACFAAGLGPWIPVGAIDDAALAELLGHAHRLLSEAIRHTAPPPLAVYRRHLCERCEGRIAAGRIGTPPQERSLYYCPRCQPGPSPTSTR</sequence>
<keyword evidence="12" id="KW-0326">Glycosidase</keyword>
<dbReference type="PANTHER" id="PTHR42697:SF1">
    <property type="entry name" value="ENDONUCLEASE 8"/>
    <property type="match status" value="1"/>
</dbReference>
<gene>
    <name evidence="16" type="ORF">G9U51_10015</name>
</gene>
<feature type="domain" description="FPG-type" evidence="14">
    <location>
        <begin position="216"/>
        <end position="252"/>
    </location>
</feature>
<dbReference type="PANTHER" id="PTHR42697">
    <property type="entry name" value="ENDONUCLEASE 8"/>
    <property type="match status" value="1"/>
</dbReference>
<evidence type="ECO:0000256" key="6">
    <source>
        <dbReference type="ARBA" id="ARBA00022801"/>
    </source>
</evidence>
<accession>A0A967B7E1</accession>
<dbReference type="Gene3D" id="1.10.8.50">
    <property type="match status" value="1"/>
</dbReference>
<dbReference type="PROSITE" id="PS51068">
    <property type="entry name" value="FPG_CAT"/>
    <property type="match status" value="1"/>
</dbReference>
<keyword evidence="7" id="KW-0862">Zinc</keyword>
<evidence type="ECO:0000256" key="12">
    <source>
        <dbReference type="ARBA" id="ARBA00023295"/>
    </source>
</evidence>
<dbReference type="EC" id="4.2.99.18" evidence="2"/>
<keyword evidence="9" id="KW-0234">DNA repair</keyword>
<comment type="caution">
    <text evidence="16">The sequence shown here is derived from an EMBL/GenBank/DDBJ whole genome shotgun (WGS) entry which is preliminary data.</text>
</comment>
<evidence type="ECO:0000256" key="9">
    <source>
        <dbReference type="ARBA" id="ARBA00023204"/>
    </source>
</evidence>
<reference evidence="16" key="1">
    <citation type="submission" date="2020-03" db="EMBL/GenBank/DDBJ databases">
        <title>Draft sequencing of Calidifontibacter sp. DB0510.</title>
        <authorList>
            <person name="Kim D.-U."/>
        </authorList>
    </citation>
    <scope>NUCLEOTIDE SEQUENCE</scope>
    <source>
        <strain evidence="16">DB0510</strain>
    </source>
</reference>
<dbReference type="PROSITE" id="PS51066">
    <property type="entry name" value="ZF_FPG_2"/>
    <property type="match status" value="1"/>
</dbReference>
<keyword evidence="17" id="KW-1185">Reference proteome</keyword>
<evidence type="ECO:0000256" key="13">
    <source>
        <dbReference type="PROSITE-ProRule" id="PRU00391"/>
    </source>
</evidence>
<dbReference type="GO" id="GO:0140078">
    <property type="term" value="F:class I DNA-(apurinic or apyrimidinic site) endonuclease activity"/>
    <property type="evidence" value="ECO:0007669"/>
    <property type="project" value="UniProtKB-EC"/>
</dbReference>
<dbReference type="CDD" id="cd08971">
    <property type="entry name" value="AcNei2_N"/>
    <property type="match status" value="1"/>
</dbReference>
<dbReference type="GO" id="GO:0003684">
    <property type="term" value="F:damaged DNA binding"/>
    <property type="evidence" value="ECO:0007669"/>
    <property type="project" value="InterPro"/>
</dbReference>
<dbReference type="InterPro" id="IPR010979">
    <property type="entry name" value="Ribosomal_uS13-like_H2TH"/>
</dbReference>
<dbReference type="InterPro" id="IPR044090">
    <property type="entry name" value="Nei2_N"/>
</dbReference>
<organism evidence="16 17">
    <name type="scientific">Metallococcus carri</name>
    <dbReference type="NCBI Taxonomy" id="1656884"/>
    <lineage>
        <taxon>Bacteria</taxon>
        <taxon>Bacillati</taxon>
        <taxon>Actinomycetota</taxon>
        <taxon>Actinomycetes</taxon>
        <taxon>Micrococcales</taxon>
        <taxon>Dermacoccaceae</taxon>
        <taxon>Metallococcus</taxon>
    </lineage>
</organism>
<protein>
    <recommendedName>
        <fullName evidence="2">DNA-(apurinic or apyrimidinic site) lyase</fullName>
        <ecNumber evidence="2">4.2.99.18</ecNumber>
    </recommendedName>
</protein>
<dbReference type="SUPFAM" id="SSF81624">
    <property type="entry name" value="N-terminal domain of MutM-like DNA repair proteins"/>
    <property type="match status" value="1"/>
</dbReference>
<dbReference type="InterPro" id="IPR035937">
    <property type="entry name" value="FPG_N"/>
</dbReference>
<keyword evidence="8" id="KW-0238">DNA-binding</keyword>
<evidence type="ECO:0000256" key="1">
    <source>
        <dbReference type="ARBA" id="ARBA00009409"/>
    </source>
</evidence>
<evidence type="ECO:0000256" key="8">
    <source>
        <dbReference type="ARBA" id="ARBA00023125"/>
    </source>
</evidence>
<evidence type="ECO:0000259" key="15">
    <source>
        <dbReference type="PROSITE" id="PS51068"/>
    </source>
</evidence>
<dbReference type="Gene3D" id="3.20.190.10">
    <property type="entry name" value="MutM-like, N-terminal"/>
    <property type="match status" value="1"/>
</dbReference>
<evidence type="ECO:0000259" key="14">
    <source>
        <dbReference type="PROSITE" id="PS51066"/>
    </source>
</evidence>
<comment type="similarity">
    <text evidence="1">Belongs to the FPG family.</text>
</comment>
<dbReference type="AlphaFoldDB" id="A0A967B7E1"/>
<dbReference type="InterPro" id="IPR015886">
    <property type="entry name" value="H2TH_FPG"/>
</dbReference>
<evidence type="ECO:0000256" key="10">
    <source>
        <dbReference type="ARBA" id="ARBA00023239"/>
    </source>
</evidence>
<keyword evidence="3" id="KW-0479">Metal-binding</keyword>
<evidence type="ECO:0000256" key="7">
    <source>
        <dbReference type="ARBA" id="ARBA00022833"/>
    </source>
</evidence>
<dbReference type="EMBL" id="JAAOIV010000006">
    <property type="protein sequence ID" value="NHN56111.1"/>
    <property type="molecule type" value="Genomic_DNA"/>
</dbReference>
<dbReference type="Pfam" id="PF01149">
    <property type="entry name" value="Fapy_DNA_glyco"/>
    <property type="match status" value="1"/>
</dbReference>
<dbReference type="InterPro" id="IPR000214">
    <property type="entry name" value="Znf_DNA_glyclase/AP_lyase"/>
</dbReference>
<dbReference type="InterPro" id="IPR012319">
    <property type="entry name" value="FPG_cat"/>
</dbReference>
<dbReference type="Proteomes" id="UP000744769">
    <property type="component" value="Unassembled WGS sequence"/>
</dbReference>
<dbReference type="SMART" id="SM00898">
    <property type="entry name" value="Fapy_DNA_glyco"/>
    <property type="match status" value="1"/>
</dbReference>
<proteinExistence type="inferred from homology"/>
<evidence type="ECO:0000313" key="17">
    <source>
        <dbReference type="Proteomes" id="UP000744769"/>
    </source>
</evidence>
<dbReference type="GO" id="GO:0000703">
    <property type="term" value="F:oxidized pyrimidine nucleobase lesion DNA N-glycosylase activity"/>
    <property type="evidence" value="ECO:0007669"/>
    <property type="project" value="TreeGrafter"/>
</dbReference>
<feature type="domain" description="Formamidopyrimidine-DNA glycosylase catalytic" evidence="15">
    <location>
        <begin position="2"/>
        <end position="95"/>
    </location>
</feature>
<keyword evidence="11" id="KW-0511">Multifunctional enzyme</keyword>
<keyword evidence="4" id="KW-0227">DNA damage</keyword>
<dbReference type="SUPFAM" id="SSF46946">
    <property type="entry name" value="S13-like H2TH domain"/>
    <property type="match status" value="1"/>
</dbReference>
<dbReference type="GO" id="GO:0008270">
    <property type="term" value="F:zinc ion binding"/>
    <property type="evidence" value="ECO:0007669"/>
    <property type="project" value="UniProtKB-KW"/>
</dbReference>
<evidence type="ECO:0000256" key="5">
    <source>
        <dbReference type="ARBA" id="ARBA00022771"/>
    </source>
</evidence>
<dbReference type="GO" id="GO:0006284">
    <property type="term" value="P:base-excision repair"/>
    <property type="evidence" value="ECO:0007669"/>
    <property type="project" value="InterPro"/>
</dbReference>
<name>A0A967B7E1_9MICO</name>
<evidence type="ECO:0000256" key="4">
    <source>
        <dbReference type="ARBA" id="ARBA00022763"/>
    </source>
</evidence>
<keyword evidence="6" id="KW-0378">Hydrolase</keyword>
<evidence type="ECO:0000313" key="16">
    <source>
        <dbReference type="EMBL" id="NHN56111.1"/>
    </source>
</evidence>
<dbReference type="RefSeq" id="WP_166196549.1">
    <property type="nucleotide sequence ID" value="NZ_JAAOIV010000006.1"/>
</dbReference>
<evidence type="ECO:0000256" key="3">
    <source>
        <dbReference type="ARBA" id="ARBA00022723"/>
    </source>
</evidence>
<evidence type="ECO:0000256" key="11">
    <source>
        <dbReference type="ARBA" id="ARBA00023268"/>
    </source>
</evidence>
<dbReference type="SMART" id="SM01232">
    <property type="entry name" value="H2TH"/>
    <property type="match status" value="1"/>
</dbReference>
<keyword evidence="10" id="KW-0456">Lyase</keyword>
<evidence type="ECO:0000256" key="2">
    <source>
        <dbReference type="ARBA" id="ARBA00012720"/>
    </source>
</evidence>
<keyword evidence="5 13" id="KW-0863">Zinc-finger</keyword>